<reference evidence="2" key="1">
    <citation type="submission" date="2022-06" db="EMBL/GenBank/DDBJ databases">
        <title>New cyanobacteria of genus Symplocastrum in benthos of Lake Baikal.</title>
        <authorList>
            <person name="Sorokovikova E."/>
            <person name="Tikhonova I."/>
            <person name="Krasnopeev A."/>
            <person name="Evseev P."/>
            <person name="Gladkikh A."/>
            <person name="Belykh O."/>
        </authorList>
    </citation>
    <scope>NUCLEOTIDE SEQUENCE</scope>
    <source>
        <strain evidence="2">BBK-W-15</strain>
    </source>
</reference>
<dbReference type="Proteomes" id="UP001204953">
    <property type="component" value="Unassembled WGS sequence"/>
</dbReference>
<keyword evidence="3" id="KW-1185">Reference proteome</keyword>
<accession>A0AAE3KPZ6</accession>
<proteinExistence type="predicted"/>
<evidence type="ECO:0000313" key="2">
    <source>
        <dbReference type="EMBL" id="MCP2731341.1"/>
    </source>
</evidence>
<keyword evidence="1" id="KW-0472">Membrane</keyword>
<organism evidence="2 3">
    <name type="scientific">Limnofasciculus baicalensis BBK-W-15</name>
    <dbReference type="NCBI Taxonomy" id="2699891"/>
    <lineage>
        <taxon>Bacteria</taxon>
        <taxon>Bacillati</taxon>
        <taxon>Cyanobacteriota</taxon>
        <taxon>Cyanophyceae</taxon>
        <taxon>Coleofasciculales</taxon>
        <taxon>Coleofasciculaceae</taxon>
        <taxon>Limnofasciculus</taxon>
        <taxon>Limnofasciculus baicalensis</taxon>
    </lineage>
</organism>
<protein>
    <submittedName>
        <fullName evidence="2">Uncharacterized protein</fullName>
    </submittedName>
</protein>
<comment type="caution">
    <text evidence="2">The sequence shown here is derived from an EMBL/GenBank/DDBJ whole genome shotgun (WGS) entry which is preliminary data.</text>
</comment>
<name>A0AAE3KPZ6_9CYAN</name>
<dbReference type="AlphaFoldDB" id="A0AAE3KPZ6"/>
<evidence type="ECO:0000256" key="1">
    <source>
        <dbReference type="SAM" id="Phobius"/>
    </source>
</evidence>
<keyword evidence="1" id="KW-1133">Transmembrane helix</keyword>
<feature type="transmembrane region" description="Helical" evidence="1">
    <location>
        <begin position="15"/>
        <end position="39"/>
    </location>
</feature>
<sequence length="91" mass="10297">MFQLLYSLVHAIQPFLVPICFCLAWGIVILGFWTVLSAIRNGVANAKQMHQIPCTNCQFFINDYRLKCTVHPSIANSEKAIHCGDYCPHSK</sequence>
<evidence type="ECO:0000313" key="3">
    <source>
        <dbReference type="Proteomes" id="UP001204953"/>
    </source>
</evidence>
<gene>
    <name evidence="2" type="ORF">NJ959_23220</name>
</gene>
<dbReference type="EMBL" id="JAMZMM010000316">
    <property type="protein sequence ID" value="MCP2731341.1"/>
    <property type="molecule type" value="Genomic_DNA"/>
</dbReference>
<keyword evidence="1" id="KW-0812">Transmembrane</keyword>